<feature type="region of interest" description="Disordered" evidence="3">
    <location>
        <begin position="252"/>
        <end position="282"/>
    </location>
</feature>
<feature type="region of interest" description="Disordered" evidence="3">
    <location>
        <begin position="659"/>
        <end position="712"/>
    </location>
</feature>
<dbReference type="GO" id="GO:0007020">
    <property type="term" value="P:microtubule nucleation"/>
    <property type="evidence" value="ECO:0007669"/>
    <property type="project" value="TreeGrafter"/>
</dbReference>
<evidence type="ECO:0000313" key="5">
    <source>
        <dbReference type="Proteomes" id="UP000250572"/>
    </source>
</evidence>
<feature type="compositionally biased region" description="Low complexity" evidence="3">
    <location>
        <begin position="40"/>
        <end position="50"/>
    </location>
</feature>
<dbReference type="EMBL" id="NHOQ01001678">
    <property type="protein sequence ID" value="PWA22721.1"/>
    <property type="molecule type" value="Genomic_DNA"/>
</dbReference>
<keyword evidence="2" id="KW-0175">Coiled coil</keyword>
<dbReference type="GO" id="GO:0031116">
    <property type="term" value="P:positive regulation of microtubule polymerization"/>
    <property type="evidence" value="ECO:0007669"/>
    <property type="project" value="TreeGrafter"/>
</dbReference>
<dbReference type="PANTHER" id="PTHR22406">
    <property type="entry name" value="NASCENT POLYPEPTIDE-ASSOCIATED COMPLEX SUBUNIT ALPHA, MUSCLE-SPECIFIC FORM"/>
    <property type="match status" value="1"/>
</dbReference>
<reference evidence="4 5" key="1">
    <citation type="journal article" date="2018" name="G3 (Bethesda)">
        <title>A High-Quality Reference Genome for the Invasive Mosquitofish Gambusia affinis Using a Chicago Library.</title>
        <authorList>
            <person name="Hoffberg S.L."/>
            <person name="Troendle N.J."/>
            <person name="Glenn T.C."/>
            <person name="Mahmud O."/>
            <person name="Louha S."/>
            <person name="Chalopin D."/>
            <person name="Bennetzen J.L."/>
            <person name="Mauricio R."/>
        </authorList>
    </citation>
    <scope>NUCLEOTIDE SEQUENCE [LARGE SCALE GENOMIC DNA]</scope>
    <source>
        <strain evidence="4">NE01/NJP1002.9</strain>
        <tissue evidence="4">Muscle</tissue>
    </source>
</reference>
<feature type="region of interest" description="Disordered" evidence="3">
    <location>
        <begin position="598"/>
        <end position="640"/>
    </location>
</feature>
<feature type="compositionally biased region" description="Basic and acidic residues" evidence="3">
    <location>
        <begin position="268"/>
        <end position="282"/>
    </location>
</feature>
<dbReference type="GO" id="GO:0031122">
    <property type="term" value="P:cytoplasmic microtubule organization"/>
    <property type="evidence" value="ECO:0007669"/>
    <property type="project" value="TreeGrafter"/>
</dbReference>
<dbReference type="InterPro" id="IPR026179">
    <property type="entry name" value="Slain"/>
</dbReference>
<gene>
    <name evidence="4" type="ORF">CCH79_00002030</name>
</gene>
<dbReference type="Pfam" id="PF15301">
    <property type="entry name" value="SLAIN"/>
    <property type="match status" value="2"/>
</dbReference>
<evidence type="ECO:0000256" key="1">
    <source>
        <dbReference type="ARBA" id="ARBA00006652"/>
    </source>
</evidence>
<protein>
    <submittedName>
        <fullName evidence="4">Uncharacterized protein</fullName>
    </submittedName>
</protein>
<keyword evidence="5" id="KW-1185">Reference proteome</keyword>
<sequence length="785" mass="87795">MENIANPAKKLVPQFPIVITIVSLKAADAFKHTEEDDDPGSQQTQSQGPPYRARVVKTLAVHYAQEKHNLHFKYELWWKQCTYFQKISVGDRGLPEELLPTVRLAQIATLATASHDQGKGLWKELPRGQHFHTMIGPAEPYWPKLSSMRKRGTPVTNSIMKYGMRNTPVREPPHVAQTHAVADAGQEELVLPAPLVPWDNRSRSGNGTGDSGVRLLRWGRRVQYIYTQSIVDRQTVGTPSCLRISAALGGVDQSESQTRQVDLSGDYEEPRPAEGEVRGGEKRRRWELGATRRFEDFARKMEHQDRMKSSWREYLCSQSRGEFGATANWPAIGGEVESSNAQLDEEAHLYRNFWNDSEPARVKNWTSRSFAMDARLRLDSLKSGCNSPQPWGDSDNSLYYYDSEKDLWNGGDVEEEQSALDMVEILDMEESTGDEESWLYEPPNRPSFGERESALRWCRHVLDNPSPEMEAARRGLMNKLDPRSRYYFCRHAAVSTHSPSVSLGFAQDETSVHTSLNDSDSLDHAKVTHPDDFITTSYRLQDITDVHIMARIQEDSEYKEHKVASLRQDYISMPAAALLRRNPDVFSSFLNAEADHAGDFSSRNKNTAPDSACKPGLTAAGSSSCKLPTPAAKQGGQSPKLTKLHQQVTQFKLLRLAQNKASPGRMRSPLQTSLRSLQAVRNSRSLEADVSQPAGQSNHHPPVVPPSTTASSRAAYLNSSDVAGLMRESTDRITAVKRLQRSQSLSPSRIAHPSKGCLSVRGRIFASPDRVSTAAWGRHASSIQR</sequence>
<dbReference type="GO" id="GO:0035371">
    <property type="term" value="C:microtubule plus-end"/>
    <property type="evidence" value="ECO:0007669"/>
    <property type="project" value="TreeGrafter"/>
</dbReference>
<evidence type="ECO:0000256" key="3">
    <source>
        <dbReference type="SAM" id="MobiDB-lite"/>
    </source>
</evidence>
<proteinExistence type="inferred from homology"/>
<comment type="similarity">
    <text evidence="1">Belongs to the SLAIN motif-containing family.</text>
</comment>
<feature type="compositionally biased region" description="Polar residues" evidence="3">
    <location>
        <begin position="669"/>
        <end position="685"/>
    </location>
</feature>
<dbReference type="AlphaFoldDB" id="A0A315VK31"/>
<accession>A0A315VK31</accession>
<name>A0A315VK31_GAMAF</name>
<dbReference type="PANTHER" id="PTHR22406:SF7">
    <property type="entry name" value="NASCENT POLYPEPTIDE-ASSOCIATED COMPLEX SUBUNIT ALPHA, MUSCLE-SPECIFIC FORM"/>
    <property type="match status" value="1"/>
</dbReference>
<organism evidence="4 5">
    <name type="scientific">Gambusia affinis</name>
    <name type="common">Western mosquitofish</name>
    <name type="synonym">Heterandria affinis</name>
    <dbReference type="NCBI Taxonomy" id="33528"/>
    <lineage>
        <taxon>Eukaryota</taxon>
        <taxon>Metazoa</taxon>
        <taxon>Chordata</taxon>
        <taxon>Craniata</taxon>
        <taxon>Vertebrata</taxon>
        <taxon>Euteleostomi</taxon>
        <taxon>Actinopterygii</taxon>
        <taxon>Neopterygii</taxon>
        <taxon>Teleostei</taxon>
        <taxon>Neoteleostei</taxon>
        <taxon>Acanthomorphata</taxon>
        <taxon>Ovalentaria</taxon>
        <taxon>Atherinomorphae</taxon>
        <taxon>Cyprinodontiformes</taxon>
        <taxon>Poeciliidae</taxon>
        <taxon>Poeciliinae</taxon>
        <taxon>Gambusia</taxon>
    </lineage>
</organism>
<feature type="region of interest" description="Disordered" evidence="3">
    <location>
        <begin position="31"/>
        <end position="51"/>
    </location>
</feature>
<comment type="caution">
    <text evidence="4">The sequence shown here is derived from an EMBL/GenBank/DDBJ whole genome shotgun (WGS) entry which is preliminary data.</text>
</comment>
<evidence type="ECO:0000313" key="4">
    <source>
        <dbReference type="EMBL" id="PWA22721.1"/>
    </source>
</evidence>
<evidence type="ECO:0000256" key="2">
    <source>
        <dbReference type="ARBA" id="ARBA00023054"/>
    </source>
</evidence>
<dbReference type="STRING" id="33528.ENSGAFP00000008331"/>
<dbReference type="Proteomes" id="UP000250572">
    <property type="component" value="Unassembled WGS sequence"/>
</dbReference>